<dbReference type="Pfam" id="PF07103">
    <property type="entry name" value="DUF1365"/>
    <property type="match status" value="1"/>
</dbReference>
<dbReference type="InterPro" id="IPR010775">
    <property type="entry name" value="DUF1365"/>
</dbReference>
<evidence type="ECO:0008006" key="3">
    <source>
        <dbReference type="Google" id="ProtNLM"/>
    </source>
</evidence>
<sequence length="287" mass="32583">MRSALYCGSVTHSRRFPDVYQFTYTLFMAYLDLTELAMERWRFPWWPLFSARRWLPAVAWLRSKHHMREIAHAWPRKGSASQASVLADAVRRYVQRELGLASTPCGRVCVLTHLTYLGIAFNPVSFYYLFDEQDQRVKYVVAEVNNIPWFEQHAYVLCANEHTQSVVQSLSRTNSLVGTRNAPLDDEDCIRPATEHERHLGSASRNGRNAFSTAEDACWPVDESKPSATVEACGLSAPRWPWWRPSLERTGSTSSLNGSTPSSSCFVLCAAHPKAFHVSPFIGMEGY</sequence>
<gene>
    <name evidence="1" type="ORF">F1559_000794</name>
</gene>
<dbReference type="OrthoDB" id="1666at2759"/>
<keyword evidence="2" id="KW-1185">Reference proteome</keyword>
<name>A0A7J7IMI3_9RHOD</name>
<accession>A0A7J7IMI3</accession>
<dbReference type="EMBL" id="VWRR01000005">
    <property type="protein sequence ID" value="KAF6003757.1"/>
    <property type="molecule type" value="Genomic_DNA"/>
</dbReference>
<dbReference type="Proteomes" id="UP000530660">
    <property type="component" value="Unassembled WGS sequence"/>
</dbReference>
<protein>
    <recommendedName>
        <fullName evidence="3">DUF1365 family protein</fullName>
    </recommendedName>
</protein>
<reference evidence="1 2" key="1">
    <citation type="journal article" date="2020" name="J. Phycol.">
        <title>Comparative genome analysis reveals Cyanidiococcus gen. nov., a new extremophilic red algal genus sister to Cyanidioschyzon (Cyanidioschyzonaceae, Rhodophyta).</title>
        <authorList>
            <person name="Liu S.-L."/>
            <person name="Chiang Y.-R."/>
            <person name="Yoon H.S."/>
            <person name="Fu H.-Y."/>
        </authorList>
    </citation>
    <scope>NUCLEOTIDE SEQUENCE [LARGE SCALE GENOMIC DNA]</scope>
    <source>
        <strain evidence="1 2">THAL066</strain>
    </source>
</reference>
<evidence type="ECO:0000313" key="1">
    <source>
        <dbReference type="EMBL" id="KAF6003757.1"/>
    </source>
</evidence>
<proteinExistence type="predicted"/>
<organism evidence="1 2">
    <name type="scientific">Cyanidiococcus yangmingshanensis</name>
    <dbReference type="NCBI Taxonomy" id="2690220"/>
    <lineage>
        <taxon>Eukaryota</taxon>
        <taxon>Rhodophyta</taxon>
        <taxon>Bangiophyceae</taxon>
        <taxon>Cyanidiales</taxon>
        <taxon>Cyanidiaceae</taxon>
        <taxon>Cyanidiococcus</taxon>
    </lineage>
</organism>
<comment type="caution">
    <text evidence="1">The sequence shown here is derived from an EMBL/GenBank/DDBJ whole genome shotgun (WGS) entry which is preliminary data.</text>
</comment>
<dbReference type="PANTHER" id="PTHR33973:SF4">
    <property type="entry name" value="OS07G0153300 PROTEIN"/>
    <property type="match status" value="1"/>
</dbReference>
<dbReference type="AlphaFoldDB" id="A0A7J7IMI3"/>
<dbReference type="PANTHER" id="PTHR33973">
    <property type="entry name" value="OS07G0153300 PROTEIN"/>
    <property type="match status" value="1"/>
</dbReference>
<evidence type="ECO:0000313" key="2">
    <source>
        <dbReference type="Proteomes" id="UP000530660"/>
    </source>
</evidence>